<feature type="binding site" evidence="7">
    <location>
        <position position="95"/>
    </location>
    <ligand>
        <name>Zn(2+)</name>
        <dbReference type="ChEBI" id="CHEBI:29105"/>
        <label>1</label>
    </ligand>
</feature>
<comment type="cofactor">
    <cofactor evidence="1">
        <name>Mn(2+)</name>
        <dbReference type="ChEBI" id="CHEBI:29035"/>
    </cofactor>
</comment>
<comment type="caution">
    <text evidence="10">The sequence shown here is derived from an EMBL/GenBank/DDBJ whole genome shotgun (WGS) entry which is preliminary data.</text>
</comment>
<dbReference type="Pfam" id="PF07687">
    <property type="entry name" value="M20_dimer"/>
    <property type="match status" value="1"/>
</dbReference>
<feature type="binding site" evidence="8">
    <location>
        <position position="289"/>
    </location>
    <ligand>
        <name>allantoate</name>
        <dbReference type="ChEBI" id="CHEBI:17536"/>
    </ligand>
</feature>
<dbReference type="EMBL" id="BIMR01000101">
    <property type="protein sequence ID" value="GCE76486.1"/>
    <property type="molecule type" value="Genomic_DNA"/>
</dbReference>
<evidence type="ECO:0000256" key="5">
    <source>
        <dbReference type="ARBA" id="ARBA00022801"/>
    </source>
</evidence>
<reference evidence="10 11" key="1">
    <citation type="submission" date="2019-01" db="EMBL/GenBank/DDBJ databases">
        <title>Draft genome sequence of Cellulomonas takizawaensis strain TKZ-21.</title>
        <authorList>
            <person name="Yamamura H."/>
            <person name="Hayashi T."/>
            <person name="Hamada M."/>
            <person name="Serisawa Y."/>
            <person name="Matsuyama K."/>
            <person name="Nakagawa Y."/>
            <person name="Otoguro M."/>
            <person name="Yanagida F."/>
            <person name="Hayakawa M."/>
        </authorList>
    </citation>
    <scope>NUCLEOTIDE SEQUENCE [LARGE SCALE GENOMIC DNA]</scope>
    <source>
        <strain evidence="10 11">NBRC12680</strain>
    </source>
</reference>
<feature type="binding site" evidence="7">
    <location>
        <position position="397"/>
    </location>
    <ligand>
        <name>Zn(2+)</name>
        <dbReference type="ChEBI" id="CHEBI:29105"/>
        <label>2</label>
    </ligand>
</feature>
<dbReference type="CDD" id="cd03884">
    <property type="entry name" value="M20_bAS"/>
    <property type="match status" value="1"/>
</dbReference>
<protein>
    <submittedName>
        <fullName evidence="10">Zn-dependent hydrolase</fullName>
    </submittedName>
</protein>
<feature type="binding site" evidence="7">
    <location>
        <position position="141"/>
    </location>
    <ligand>
        <name>Zn(2+)</name>
        <dbReference type="ChEBI" id="CHEBI:29105"/>
        <label>2</label>
    </ligand>
</feature>
<evidence type="ECO:0000256" key="4">
    <source>
        <dbReference type="ARBA" id="ARBA00022723"/>
    </source>
</evidence>
<evidence type="ECO:0000256" key="7">
    <source>
        <dbReference type="PIRSR" id="PIRSR001235-1"/>
    </source>
</evidence>
<dbReference type="Proteomes" id="UP000289954">
    <property type="component" value="Unassembled WGS sequence"/>
</dbReference>
<keyword evidence="11" id="KW-1185">Reference proteome</keyword>
<evidence type="ECO:0000313" key="11">
    <source>
        <dbReference type="Proteomes" id="UP000289954"/>
    </source>
</evidence>
<feature type="binding site" evidence="7">
    <location>
        <position position="106"/>
    </location>
    <ligand>
        <name>Zn(2+)</name>
        <dbReference type="ChEBI" id="CHEBI:29105"/>
        <label>1</label>
    </ligand>
</feature>
<dbReference type="SUPFAM" id="SSF53187">
    <property type="entry name" value="Zn-dependent exopeptidases"/>
    <property type="match status" value="1"/>
</dbReference>
<comment type="similarity">
    <text evidence="2">Belongs to the peptidase M20 family.</text>
</comment>
<dbReference type="PIRSF" id="PIRSF001235">
    <property type="entry name" value="Amidase_carbamoylase"/>
    <property type="match status" value="1"/>
</dbReference>
<dbReference type="Pfam" id="PF01546">
    <property type="entry name" value="Peptidase_M20"/>
    <property type="match status" value="1"/>
</dbReference>
<feature type="binding site" evidence="7">
    <location>
        <position position="205"/>
    </location>
    <ligand>
        <name>Zn(2+)</name>
        <dbReference type="ChEBI" id="CHEBI:29105"/>
        <label>1</label>
    </ligand>
</feature>
<name>A0A402DQW5_9CELL</name>
<keyword evidence="5 10" id="KW-0378">Hydrolase</keyword>
<dbReference type="GO" id="GO:0046872">
    <property type="term" value="F:metal ion binding"/>
    <property type="evidence" value="ECO:0007669"/>
    <property type="project" value="UniProtKB-KW"/>
</dbReference>
<organism evidence="10 11">
    <name type="scientific">Cellulomonas biazotea</name>
    <dbReference type="NCBI Taxonomy" id="1709"/>
    <lineage>
        <taxon>Bacteria</taxon>
        <taxon>Bacillati</taxon>
        <taxon>Actinomycetota</taxon>
        <taxon>Actinomycetes</taxon>
        <taxon>Micrococcales</taxon>
        <taxon>Cellulomonadaceae</taxon>
        <taxon>Cellulomonas</taxon>
    </lineage>
</organism>
<sequence length="428" mass="45534">MSDPTDPVLPDLPPGAWRDAAARVMARCDRLAAVSSRTDGIERVYLSPEHARVNGVVARWMQDAGLRTWQDAAGNRWGHRDGRDPDAPSLVLGSHLDTVRDAGRYDGIVGVLAALEVVRLLGRVVGGFPFGVDVVAFWDEEGARFGKALLGSSAVAGAWDPTWWDLRDEDGTSLRDAFTTFGLDPARVAEAARPRASLAGYLEAHIEQGPQLDRAGAPLGVVTSIAAARRYRLTVVGEARHAGGTPYDARHDALLGASEAVLAVERLCRAEHHVVGTVGRLETFPGAVNVVPGEARLTLDLRGELAESRDRVWGLLAGELDQITGRRGLTWSAEQVHDAPAVVCDPLLRDVLRAGAEGTGQRDVLDLFSPAGHDGMALGAVTDVGMLFLRNADGISHHPDESVTVADVEAGLRALAAAVLHLAHERAG</sequence>
<keyword evidence="6" id="KW-0464">Manganese</keyword>
<dbReference type="InterPro" id="IPR036264">
    <property type="entry name" value="Bact_exopeptidase_dim_dom"/>
</dbReference>
<evidence type="ECO:0000256" key="2">
    <source>
        <dbReference type="ARBA" id="ARBA00006153"/>
    </source>
</evidence>
<evidence type="ECO:0000256" key="6">
    <source>
        <dbReference type="ARBA" id="ARBA00023211"/>
    </source>
</evidence>
<dbReference type="InterPro" id="IPR011650">
    <property type="entry name" value="Peptidase_M20_dimer"/>
</dbReference>
<feature type="domain" description="Peptidase M20 dimerisation" evidence="9">
    <location>
        <begin position="230"/>
        <end position="323"/>
    </location>
</feature>
<keyword evidence="7" id="KW-0862">Zinc</keyword>
<feature type="binding site" evidence="8">
    <location>
        <position position="302"/>
    </location>
    <ligand>
        <name>allantoate</name>
        <dbReference type="ChEBI" id="CHEBI:17536"/>
    </ligand>
</feature>
<keyword evidence="4 7" id="KW-0479">Metal-binding</keyword>
<feature type="binding site" evidence="8">
    <location>
        <position position="230"/>
    </location>
    <ligand>
        <name>allantoate</name>
        <dbReference type="ChEBI" id="CHEBI:17536"/>
    </ligand>
</feature>
<dbReference type="Gene3D" id="3.30.70.360">
    <property type="match status" value="1"/>
</dbReference>
<dbReference type="GO" id="GO:0016813">
    <property type="term" value="F:hydrolase activity, acting on carbon-nitrogen (but not peptide) bonds, in linear amidines"/>
    <property type="evidence" value="ECO:0007669"/>
    <property type="project" value="InterPro"/>
</dbReference>
<dbReference type="PANTHER" id="PTHR32494">
    <property type="entry name" value="ALLANTOATE DEIMINASE-RELATED"/>
    <property type="match status" value="1"/>
</dbReference>
<dbReference type="RefSeq" id="WP_246013160.1">
    <property type="nucleotide sequence ID" value="NZ_BIMR01000101.1"/>
</dbReference>
<evidence type="ECO:0000256" key="8">
    <source>
        <dbReference type="PIRSR" id="PIRSR001235-2"/>
    </source>
</evidence>
<dbReference type="SUPFAM" id="SSF55031">
    <property type="entry name" value="Bacterial exopeptidase dimerisation domain"/>
    <property type="match status" value="1"/>
</dbReference>
<feature type="binding site" evidence="7">
    <location>
        <position position="106"/>
    </location>
    <ligand>
        <name>Zn(2+)</name>
        <dbReference type="ChEBI" id="CHEBI:29105"/>
        <label>2</label>
    </ligand>
</feature>
<comment type="subunit">
    <text evidence="3">Homodimer.</text>
</comment>
<gene>
    <name evidence="10" type="ORF">CBZ_15420</name>
</gene>
<dbReference type="NCBIfam" id="TIGR01879">
    <property type="entry name" value="hydantase"/>
    <property type="match status" value="1"/>
</dbReference>
<evidence type="ECO:0000256" key="3">
    <source>
        <dbReference type="ARBA" id="ARBA00011738"/>
    </source>
</evidence>
<comment type="cofactor">
    <cofactor evidence="7">
        <name>Zn(2+)</name>
        <dbReference type="ChEBI" id="CHEBI:29105"/>
    </cofactor>
    <text evidence="7">Binds 2 Zn(2+) ions per subunit.</text>
</comment>
<evidence type="ECO:0000313" key="10">
    <source>
        <dbReference type="EMBL" id="GCE76486.1"/>
    </source>
</evidence>
<accession>A0A402DQW5</accession>
<dbReference type="AlphaFoldDB" id="A0A402DQW5"/>
<dbReference type="NCBIfam" id="NF006775">
    <property type="entry name" value="PRK09290.2-5"/>
    <property type="match status" value="1"/>
</dbReference>
<proteinExistence type="inferred from homology"/>
<dbReference type="Gene3D" id="3.40.630.10">
    <property type="entry name" value="Zn peptidases"/>
    <property type="match status" value="1"/>
</dbReference>
<evidence type="ECO:0000259" key="9">
    <source>
        <dbReference type="Pfam" id="PF07687"/>
    </source>
</evidence>
<dbReference type="PANTHER" id="PTHR32494:SF19">
    <property type="entry name" value="ALLANTOATE DEIMINASE-RELATED"/>
    <property type="match status" value="1"/>
</dbReference>
<dbReference type="InterPro" id="IPR010158">
    <property type="entry name" value="Amidase_Cbmase"/>
</dbReference>
<dbReference type="InterPro" id="IPR002933">
    <property type="entry name" value="Peptidase_M20"/>
</dbReference>
<evidence type="ECO:0000256" key="1">
    <source>
        <dbReference type="ARBA" id="ARBA00001936"/>
    </source>
</evidence>